<protein>
    <recommendedName>
        <fullName evidence="9">U5 small nuclear ribonucleoprotein 40 kDa protein</fullName>
    </recommendedName>
    <alternativeName>
        <fullName evidence="10">WD repeat-containing protein 57</fullName>
    </alternativeName>
</protein>
<evidence type="ECO:0000256" key="7">
    <source>
        <dbReference type="ARBA" id="ARBA00057342"/>
    </source>
</evidence>
<dbReference type="PROSITE" id="PS00678">
    <property type="entry name" value="WD_REPEATS_1"/>
    <property type="match status" value="2"/>
</dbReference>
<keyword evidence="5" id="KW-0508">mRNA splicing</keyword>
<comment type="subcellular location">
    <subcellularLocation>
        <location evidence="1">Nucleus</location>
    </subcellularLocation>
</comment>
<evidence type="ECO:0000256" key="4">
    <source>
        <dbReference type="ARBA" id="ARBA00022737"/>
    </source>
</evidence>
<comment type="subunit">
    <text evidence="8">Component of the pre-catalytic and catalytic spliceosome complexes. Component of the postcatalytic spliceosome P complex. Part of the U5 snRNP complex. Interacts with PRPF8. Component of the U4/U6-U5 tri-snRNP complex composed of the U4, U6 and U5 snRNAs and at least PRPF3, PRPF4, PRPF6, PRPF8, PRPF31, SNRNP200, TXNL4A, WDR57, SNRNP40, DDX23, CD2BP2, PPIH, SNU13, EFTUD2, SART1 and USP39. Component of the minor spliceosome, which splices U12-type introns.</text>
</comment>
<accession>A0A8D9BEV4</accession>
<name>A0A8D9BEV4_9HEMI</name>
<dbReference type="PROSITE" id="PS50294">
    <property type="entry name" value="WD_REPEATS_REGION"/>
    <property type="match status" value="5"/>
</dbReference>
<organism evidence="12">
    <name type="scientific">Cacopsylla melanoneura</name>
    <dbReference type="NCBI Taxonomy" id="428564"/>
    <lineage>
        <taxon>Eukaryota</taxon>
        <taxon>Metazoa</taxon>
        <taxon>Ecdysozoa</taxon>
        <taxon>Arthropoda</taxon>
        <taxon>Hexapoda</taxon>
        <taxon>Insecta</taxon>
        <taxon>Pterygota</taxon>
        <taxon>Neoptera</taxon>
        <taxon>Paraneoptera</taxon>
        <taxon>Hemiptera</taxon>
        <taxon>Sternorrhyncha</taxon>
        <taxon>Psylloidea</taxon>
        <taxon>Psyllidae</taxon>
        <taxon>Psyllinae</taxon>
        <taxon>Cacopsylla</taxon>
    </lineage>
</organism>
<dbReference type="GO" id="GO:0006397">
    <property type="term" value="P:mRNA processing"/>
    <property type="evidence" value="ECO:0007669"/>
    <property type="project" value="UniProtKB-KW"/>
</dbReference>
<dbReference type="PRINTS" id="PR00320">
    <property type="entry name" value="GPROTEINBRPT"/>
</dbReference>
<feature type="repeat" description="WD" evidence="11">
    <location>
        <begin position="285"/>
        <end position="319"/>
    </location>
</feature>
<dbReference type="SMART" id="SM00320">
    <property type="entry name" value="WD40"/>
    <property type="match status" value="7"/>
</dbReference>
<dbReference type="CDD" id="cd00200">
    <property type="entry name" value="WD40"/>
    <property type="match status" value="1"/>
</dbReference>
<evidence type="ECO:0000256" key="8">
    <source>
        <dbReference type="ARBA" id="ARBA00064268"/>
    </source>
</evidence>
<dbReference type="AlphaFoldDB" id="A0A8D9BEV4"/>
<dbReference type="InterPro" id="IPR052234">
    <property type="entry name" value="U5_snRNP_Component"/>
</dbReference>
<evidence type="ECO:0000256" key="2">
    <source>
        <dbReference type="ARBA" id="ARBA00022574"/>
    </source>
</evidence>
<feature type="repeat" description="WD" evidence="11">
    <location>
        <begin position="243"/>
        <end position="284"/>
    </location>
</feature>
<keyword evidence="12" id="KW-0687">Ribonucleoprotein</keyword>
<sequence length="413" mass="46334">MLFEGKKILNFLNFPARFVNFDGFPVGFHGIFQVFLLFFDQGLISPIETFPVSVLVLICDKLDHFDHPGSNYLVLRIMKRKNNEISVYDREKDTKIQKVDKNGGRTSNLFAPIMLLEGHGGEIFSCKYHPDGQYIASAGYDRQIFIWSVYGECENIGVMTGHTGAIMDLKFSTDGCHIFTCSTDQTLAVWDLEKGQRIKKMKGHSTFVNSCDPVRRGQLLIASGSDDCTVKVWDPRKKNQAVSMNNTYQVTSVAFNDTAECVLTGGIDNDIKMWDLRTNSVVQKLRGHSDTVTGLSLSPDGSYILSNAMDNTVRIWDIRPYVPGERCVKVMSGHQHNFEKNLLRCAWSVSGLHVTAGSADRCVYVWDTTTRRIAYKLPGHKGSVNDVQFHPKEPIIMSASSDKSLYLGEVEST</sequence>
<dbReference type="InterPro" id="IPR036322">
    <property type="entry name" value="WD40_repeat_dom_sf"/>
</dbReference>
<proteinExistence type="predicted"/>
<dbReference type="PROSITE" id="PS50082">
    <property type="entry name" value="WD_REPEATS_2"/>
    <property type="match status" value="6"/>
</dbReference>
<dbReference type="GO" id="GO:0000375">
    <property type="term" value="P:RNA splicing, via transesterification reactions"/>
    <property type="evidence" value="ECO:0007669"/>
    <property type="project" value="UniProtKB-ARBA"/>
</dbReference>
<evidence type="ECO:0000256" key="6">
    <source>
        <dbReference type="ARBA" id="ARBA00023242"/>
    </source>
</evidence>
<dbReference type="SUPFAM" id="SSF50978">
    <property type="entry name" value="WD40 repeat-like"/>
    <property type="match status" value="1"/>
</dbReference>
<dbReference type="PANTHER" id="PTHR44006:SF1">
    <property type="entry name" value="U5 SMALL NUCLEAR RIBONUCLEOPROTEIN 40 KDA PROTEIN"/>
    <property type="match status" value="1"/>
</dbReference>
<keyword evidence="3" id="KW-0507">mRNA processing</keyword>
<dbReference type="InterPro" id="IPR020472">
    <property type="entry name" value="WD40_PAC1"/>
</dbReference>
<dbReference type="GO" id="GO:0003723">
    <property type="term" value="F:RNA binding"/>
    <property type="evidence" value="ECO:0007669"/>
    <property type="project" value="TreeGrafter"/>
</dbReference>
<feature type="repeat" description="WD" evidence="11">
    <location>
        <begin position="116"/>
        <end position="149"/>
    </location>
</feature>
<dbReference type="GO" id="GO:0005682">
    <property type="term" value="C:U5 snRNP"/>
    <property type="evidence" value="ECO:0007669"/>
    <property type="project" value="UniProtKB-ARBA"/>
</dbReference>
<evidence type="ECO:0000256" key="9">
    <source>
        <dbReference type="ARBA" id="ARBA00073554"/>
    </source>
</evidence>
<feature type="repeat" description="WD" evidence="11">
    <location>
        <begin position="159"/>
        <end position="200"/>
    </location>
</feature>
<dbReference type="PANTHER" id="PTHR44006">
    <property type="entry name" value="U5 SMALL NUCLEAR RIBONUCLEOPROTEIN 40 KDA PROTEIN"/>
    <property type="match status" value="1"/>
</dbReference>
<feature type="repeat" description="WD" evidence="11">
    <location>
        <begin position="377"/>
        <end position="413"/>
    </location>
</feature>
<evidence type="ECO:0000256" key="3">
    <source>
        <dbReference type="ARBA" id="ARBA00022664"/>
    </source>
</evidence>
<feature type="repeat" description="WD" evidence="11">
    <location>
        <begin position="201"/>
        <end position="243"/>
    </location>
</feature>
<dbReference type="GO" id="GO:0071013">
    <property type="term" value="C:catalytic step 2 spliceosome"/>
    <property type="evidence" value="ECO:0007669"/>
    <property type="project" value="TreeGrafter"/>
</dbReference>
<evidence type="ECO:0000313" key="12">
    <source>
        <dbReference type="EMBL" id="CAG6783964.1"/>
    </source>
</evidence>
<dbReference type="InterPro" id="IPR019775">
    <property type="entry name" value="WD40_repeat_CS"/>
</dbReference>
<evidence type="ECO:0000256" key="1">
    <source>
        <dbReference type="ARBA" id="ARBA00004123"/>
    </source>
</evidence>
<evidence type="ECO:0000256" key="10">
    <source>
        <dbReference type="ARBA" id="ARBA00075772"/>
    </source>
</evidence>
<dbReference type="Pfam" id="PF00400">
    <property type="entry name" value="WD40"/>
    <property type="match status" value="7"/>
</dbReference>
<evidence type="ECO:0000256" key="11">
    <source>
        <dbReference type="PROSITE-ProRule" id="PRU00221"/>
    </source>
</evidence>
<comment type="function">
    <text evidence="7">Required for pre-mRNA splicing as component of the activated spliceosome. Component of the U5 small nuclear ribonucleoprotein (snRNP) complex and the U4/U6-U5 tri-snRNP complex, building blocks of the spliceosome. As a component of the minor spliceosome, involved in the splicing of U12-type introns in pre-mRNAs.</text>
</comment>
<dbReference type="InterPro" id="IPR001680">
    <property type="entry name" value="WD40_rpt"/>
</dbReference>
<dbReference type="InterPro" id="IPR015943">
    <property type="entry name" value="WD40/YVTN_repeat-like_dom_sf"/>
</dbReference>
<dbReference type="EMBL" id="HBUF01635253">
    <property type="protein sequence ID" value="CAG6783964.1"/>
    <property type="molecule type" value="Transcribed_RNA"/>
</dbReference>
<keyword evidence="2 11" id="KW-0853">WD repeat</keyword>
<dbReference type="Gene3D" id="2.130.10.10">
    <property type="entry name" value="YVTN repeat-like/Quinoprotein amine dehydrogenase"/>
    <property type="match status" value="1"/>
</dbReference>
<keyword evidence="4" id="KW-0677">Repeat</keyword>
<dbReference type="FunFam" id="2.130.10.10:FF:000229">
    <property type="entry name" value="Small nuclear ribonucleoprotein U5 subunit 40"/>
    <property type="match status" value="1"/>
</dbReference>
<reference evidence="12" key="1">
    <citation type="submission" date="2021-05" db="EMBL/GenBank/DDBJ databases">
        <authorList>
            <person name="Alioto T."/>
            <person name="Alioto T."/>
            <person name="Gomez Garrido J."/>
        </authorList>
    </citation>
    <scope>NUCLEOTIDE SEQUENCE</scope>
</reference>
<evidence type="ECO:0000256" key="5">
    <source>
        <dbReference type="ARBA" id="ARBA00023187"/>
    </source>
</evidence>
<keyword evidence="6" id="KW-0539">Nucleus</keyword>